<name>A0A074Z5I8_OPIVI</name>
<sequence length="88" mass="9437">MGDAFFGSALLDHLNMTRFLSLLEATGSSDSSLDGAASMNPISKEMYCCVKPNTDSVVTAGSTRSLSRFIRVEAKSLDGRELEDTKLA</sequence>
<proteinExistence type="predicted"/>
<dbReference type="EMBL" id="KL597020">
    <property type="protein sequence ID" value="KER20792.1"/>
    <property type="molecule type" value="Genomic_DNA"/>
</dbReference>
<evidence type="ECO:0000313" key="2">
    <source>
        <dbReference type="Proteomes" id="UP000054324"/>
    </source>
</evidence>
<organism evidence="1 2">
    <name type="scientific">Opisthorchis viverrini</name>
    <name type="common">Southeast Asian liver fluke</name>
    <dbReference type="NCBI Taxonomy" id="6198"/>
    <lineage>
        <taxon>Eukaryota</taxon>
        <taxon>Metazoa</taxon>
        <taxon>Spiralia</taxon>
        <taxon>Lophotrochozoa</taxon>
        <taxon>Platyhelminthes</taxon>
        <taxon>Trematoda</taxon>
        <taxon>Digenea</taxon>
        <taxon>Opisthorchiida</taxon>
        <taxon>Opisthorchiata</taxon>
        <taxon>Opisthorchiidae</taxon>
        <taxon>Opisthorchis</taxon>
    </lineage>
</organism>
<protein>
    <submittedName>
        <fullName evidence="1">Uncharacterized protein</fullName>
    </submittedName>
</protein>
<evidence type="ECO:0000313" key="1">
    <source>
        <dbReference type="EMBL" id="KER20792.1"/>
    </source>
</evidence>
<dbReference type="Proteomes" id="UP000054324">
    <property type="component" value="Unassembled WGS sequence"/>
</dbReference>
<reference evidence="1 2" key="1">
    <citation type="submission" date="2013-11" db="EMBL/GenBank/DDBJ databases">
        <title>Opisthorchis viverrini - life in the bile duct.</title>
        <authorList>
            <person name="Young N.D."/>
            <person name="Nagarajan N."/>
            <person name="Lin S.J."/>
            <person name="Korhonen P.K."/>
            <person name="Jex A.R."/>
            <person name="Hall R.S."/>
            <person name="Safavi-Hemami H."/>
            <person name="Kaewkong W."/>
            <person name="Bertrand D."/>
            <person name="Gao S."/>
            <person name="Seet Q."/>
            <person name="Wongkham S."/>
            <person name="Teh B.T."/>
            <person name="Wongkham C."/>
            <person name="Intapan P.M."/>
            <person name="Maleewong W."/>
            <person name="Yang X."/>
            <person name="Hu M."/>
            <person name="Wang Z."/>
            <person name="Hofmann A."/>
            <person name="Sternberg P.W."/>
            <person name="Tan P."/>
            <person name="Wang J."/>
            <person name="Gasser R.B."/>
        </authorList>
    </citation>
    <scope>NUCLEOTIDE SEQUENCE [LARGE SCALE GENOMIC DNA]</scope>
</reference>
<gene>
    <name evidence="1" type="ORF">T265_10731</name>
</gene>
<dbReference type="AlphaFoldDB" id="A0A074Z5I8"/>
<dbReference type="RefSeq" id="XP_009175455.1">
    <property type="nucleotide sequence ID" value="XM_009177191.1"/>
</dbReference>
<dbReference type="CTD" id="20324899"/>
<dbReference type="GeneID" id="20324899"/>
<accession>A0A074Z5I8</accession>
<dbReference type="KEGG" id="ovi:T265_10731"/>
<keyword evidence="2" id="KW-1185">Reference proteome</keyword>